<dbReference type="Proteomes" id="UP001240236">
    <property type="component" value="Unassembled WGS sequence"/>
</dbReference>
<feature type="domain" description="Helicase XPB/Ssl2 N-terminal" evidence="1">
    <location>
        <begin position="512"/>
        <end position="629"/>
    </location>
</feature>
<name>A0AAE3W0U3_9ACTN</name>
<sequence length="810" mass="84095">MASPLVRWLAGRSPEQLAGILLRRPDSVHATTGSRPAAPPADLPALAERLQRPAGLEAALHTQPQPSHELLGLLIHLGRRRRPVPRATLAHHLGLPAADPGLTGALDRLAAFALAWPDHDGALHVPGELIRWFPHPLGLGADAARLYRETPAERLRQIVVALGRPDPGPRRDDAHAAVCAALGDAAAVRDLADTAPPDTRDLLHAMAAGSPVATPDPARSAAQDWAVSRGLLAFSGWRLEMPAEVATALRGPDWAPPFTPEPPLPAPVPVPAGALASESAAAAHTAVQSANALLDAVAATPAATLKTGGVGTRELTRLGKAAGLPPAEARFWLVLAHAAGLVAAVHDRSVGHGMDPVHYAVTGAHARWQRLSPAGRLTALLRHWPALAPAALAAHRGGFGPAGAALVPHPVDAVAPRLKAGLLDLLAALPEGVGLPAPFAAGPAVGWHRPLDRPVTGDRDELVVQLWEEGRLCGVIAHGALTPLGRALRSGTGDDLDRIAGELLPDAVTTALFQNDLTVVVPGIPDADLAALLDSCADRESRGSAGTWRFTAASVRRALDDGHRAEDLRAALSAVGRLPQALDYLITDVARRHGHVRVRPAGCVLHTDDPALVTEILSTRGPAALGLTSVAPTVLVSPAGVGETLAVLRAAGFAPAGEDATGGPLIRRPAPAAAAEAGPAPRVVAPIRDHGLGADDALHLATLLLGAATPADPVEEARRKIAALRPRSRPADEEIALHAERLDGAARATLAACVRERRSVYIEYVNAGGRRYTRLVEPVAVDGEFLVGWVPPLSEEVSFALGRIVSVAPE</sequence>
<accession>A0AAE3W0U3</accession>
<dbReference type="RefSeq" id="WP_307240260.1">
    <property type="nucleotide sequence ID" value="NZ_JAUSUZ010000001.1"/>
</dbReference>
<dbReference type="Pfam" id="PF13625">
    <property type="entry name" value="Helicase_C_3"/>
    <property type="match status" value="1"/>
</dbReference>
<organism evidence="2 3">
    <name type="scientific">Catenuloplanes indicus</name>
    <dbReference type="NCBI Taxonomy" id="137267"/>
    <lineage>
        <taxon>Bacteria</taxon>
        <taxon>Bacillati</taxon>
        <taxon>Actinomycetota</taxon>
        <taxon>Actinomycetes</taxon>
        <taxon>Micromonosporales</taxon>
        <taxon>Micromonosporaceae</taxon>
        <taxon>Catenuloplanes</taxon>
    </lineage>
</organism>
<proteinExistence type="predicted"/>
<dbReference type="EMBL" id="JAUSUZ010000001">
    <property type="protein sequence ID" value="MDQ0366719.1"/>
    <property type="molecule type" value="Genomic_DNA"/>
</dbReference>
<dbReference type="InterPro" id="IPR032830">
    <property type="entry name" value="XPB/Ssl2_N"/>
</dbReference>
<keyword evidence="3" id="KW-1185">Reference proteome</keyword>
<reference evidence="2 3" key="1">
    <citation type="submission" date="2023-07" db="EMBL/GenBank/DDBJ databases">
        <title>Sequencing the genomes of 1000 actinobacteria strains.</title>
        <authorList>
            <person name="Klenk H.-P."/>
        </authorList>
    </citation>
    <scope>NUCLEOTIDE SEQUENCE [LARGE SCALE GENOMIC DNA]</scope>
    <source>
        <strain evidence="2 3">DSM 44709</strain>
    </source>
</reference>
<comment type="caution">
    <text evidence="2">The sequence shown here is derived from an EMBL/GenBank/DDBJ whole genome shotgun (WGS) entry which is preliminary data.</text>
</comment>
<evidence type="ECO:0000313" key="2">
    <source>
        <dbReference type="EMBL" id="MDQ0366719.1"/>
    </source>
</evidence>
<protein>
    <recommendedName>
        <fullName evidence="1">Helicase XPB/Ssl2 N-terminal domain-containing protein</fullName>
    </recommendedName>
</protein>
<evidence type="ECO:0000259" key="1">
    <source>
        <dbReference type="Pfam" id="PF13625"/>
    </source>
</evidence>
<evidence type="ECO:0000313" key="3">
    <source>
        <dbReference type="Proteomes" id="UP001240236"/>
    </source>
</evidence>
<dbReference type="AlphaFoldDB" id="A0AAE3W0U3"/>
<gene>
    <name evidence="2" type="ORF">J2S42_003388</name>
</gene>